<evidence type="ECO:0000256" key="2">
    <source>
        <dbReference type="SAM" id="SignalP"/>
    </source>
</evidence>
<dbReference type="OMA" id="PPIFNAR"/>
<feature type="compositionally biased region" description="Basic and acidic residues" evidence="1">
    <location>
        <begin position="1027"/>
        <end position="1042"/>
    </location>
</feature>
<feature type="region of interest" description="Disordered" evidence="1">
    <location>
        <begin position="177"/>
        <end position="304"/>
    </location>
</feature>
<keyword evidence="3" id="KW-1185">Reference proteome</keyword>
<dbReference type="OrthoDB" id="6630523at2759"/>
<name>A0A8B8I1V7_VANTA</name>
<reference evidence="3" key="1">
    <citation type="submission" date="2025-05" db="UniProtKB">
        <authorList>
            <consortium name="RefSeq"/>
        </authorList>
    </citation>
    <scope>NUCLEOTIDE SEQUENCE [LARGE SCALE GENOMIC DNA]</scope>
</reference>
<feature type="region of interest" description="Disordered" evidence="1">
    <location>
        <begin position="1014"/>
        <end position="1042"/>
    </location>
</feature>
<accession>A0A8B8I1V7</accession>
<dbReference type="RefSeq" id="XP_026491064.2">
    <property type="nucleotide sequence ID" value="XM_026635279.2"/>
</dbReference>
<dbReference type="Proteomes" id="UP001652626">
    <property type="component" value="Chromosome 3"/>
</dbReference>
<evidence type="ECO:0000256" key="1">
    <source>
        <dbReference type="SAM" id="MobiDB-lite"/>
    </source>
</evidence>
<sequence>MAVAPILPVLLIAILAKCHCEPTNIYNYNSNNGKTASHFGDILKPPPLLPILPVPFHGGTGKIRQNNDFGYQYQPPPPQPPPAPPIAPATDFKFPAPFYKQYNFNFVPAPQPFTTTPSPNLFQKVSSWLFPSQQTASELEPQINYNYNIAPLKKDCNPCNLVPWIPVIRYDLASDSGRQSNNPTYGPPSPTAKANAYSGQNVPVPFNTQNNNVKHVQISTGVPHTSYGPPGLSQFRTPSSTYGPPSPTHTINIASQTPPSAPYSDNSSHEPPNTSIGSGSNFQLHNSPYSTQDSAHQSSPFIYTSPSLNYRNPVPSTTHNPVSTVYNPEILNQHLPVQNNIDEFREIEPATEFQLPKVTHPTGFRNSYGEPIVNTYHLDYPYSVSAAGAASSKIMTEVLPDIFTKAQGPNTTMALSNPAPFSLNRGRNIHTLQPVALPNLSVSPLPPIFNARPFRTVSTKYPPNIVQGINHLQSGQNKVNIAKSVPIAEYTQTIEYPTTFIQSPVIDIDQLRNMNQSKAYRNIANGHEIDEIRDISPQASEDHISAAKSNPDMSFESIGFTNDLYDASVPFDLQQSSKVPFNHKVSFADLRGVKDEDVDKYRTESNLQYIDSPLLYLKPSAPHKNYKNFAFSRTTPSKENEYEIYDDIPTTLSPTQTTFLNTWDTSRTRDTEDLSHATAEEENKNHPKIVQIIVPYTNGKKIYDDIKNNFSPNQIDFTNNDQEYQARKIQSNTENSFLTVATEGYSNTATTETPMATMTDHYDTERINTPAIDFYDVKEPPFDIIKLQHTIDDWTEQEYSKHYSIPQKTRSNEKYAKQIPDEYFTTISPVTNFDTEISNYNFDSYDHEGSSSIQYTVTENRTNSFPIKRKEYNVIEMTKNSYNSDKNEVSEGPKKLHIYTAASTFRSAKTTTPAPWGHIQTSISPLTNEKVYVVTSKPWRENNITKEYDYGGENLELKKEEFDDDSSLDDLSFHSPRFSNRPSYGFTADSVESTKLESPYGYSKGWHRRINNLEYPNSSSFEEDSDKETKEEKSSKADSVDE</sequence>
<gene>
    <name evidence="4" type="primary">LOC113397121</name>
</gene>
<keyword evidence="2" id="KW-0732">Signal</keyword>
<feature type="signal peptide" evidence="2">
    <location>
        <begin position="1"/>
        <end position="20"/>
    </location>
</feature>
<feature type="chain" id="PRO_5045312698" evidence="2">
    <location>
        <begin position="21"/>
        <end position="1042"/>
    </location>
</feature>
<feature type="compositionally biased region" description="Polar residues" evidence="1">
    <location>
        <begin position="251"/>
        <end position="304"/>
    </location>
</feature>
<organism evidence="3 4">
    <name type="scientific">Vanessa tameamea</name>
    <name type="common">Kamehameha butterfly</name>
    <dbReference type="NCBI Taxonomy" id="334116"/>
    <lineage>
        <taxon>Eukaryota</taxon>
        <taxon>Metazoa</taxon>
        <taxon>Ecdysozoa</taxon>
        <taxon>Arthropoda</taxon>
        <taxon>Hexapoda</taxon>
        <taxon>Insecta</taxon>
        <taxon>Pterygota</taxon>
        <taxon>Neoptera</taxon>
        <taxon>Endopterygota</taxon>
        <taxon>Lepidoptera</taxon>
        <taxon>Glossata</taxon>
        <taxon>Ditrysia</taxon>
        <taxon>Papilionoidea</taxon>
        <taxon>Nymphalidae</taxon>
        <taxon>Nymphalinae</taxon>
        <taxon>Vanessa</taxon>
    </lineage>
</organism>
<proteinExistence type="predicted"/>
<feature type="compositionally biased region" description="Polar residues" evidence="1">
    <location>
        <begin position="197"/>
        <end position="223"/>
    </location>
</feature>
<evidence type="ECO:0000313" key="3">
    <source>
        <dbReference type="Proteomes" id="UP001652626"/>
    </source>
</evidence>
<evidence type="ECO:0000313" key="4">
    <source>
        <dbReference type="RefSeq" id="XP_026491064.2"/>
    </source>
</evidence>
<reference evidence="4" key="2">
    <citation type="submission" date="2025-08" db="UniProtKB">
        <authorList>
            <consortium name="RefSeq"/>
        </authorList>
    </citation>
    <scope>IDENTIFICATION</scope>
    <source>
        <tissue evidence="4">Whole body</tissue>
    </source>
</reference>
<dbReference type="GeneID" id="113397121"/>
<protein>
    <submittedName>
        <fullName evidence="4">Uncharacterized protein LOC113397121</fullName>
    </submittedName>
</protein>
<dbReference type="AlphaFoldDB" id="A0A8B8I1V7"/>